<accession>A0A1I2H9I6</accession>
<dbReference type="STRING" id="662367.SAMN05216167_13926"/>
<evidence type="ECO:0000313" key="1">
    <source>
        <dbReference type="EMBL" id="SFF26129.1"/>
    </source>
</evidence>
<dbReference type="Proteomes" id="UP000198598">
    <property type="component" value="Unassembled WGS sequence"/>
</dbReference>
<protein>
    <submittedName>
        <fullName evidence="1">Uncharacterized protein</fullName>
    </submittedName>
</protein>
<sequence>MPGIPSAEEVAQKRMDLAKLNAMLLEKIKELTLYSIQLEKTSQQQSQELQSIKQKQIQFEQMIREIVNRK</sequence>
<evidence type="ECO:0000313" key="2">
    <source>
        <dbReference type="Proteomes" id="UP000198598"/>
    </source>
</evidence>
<proteinExistence type="predicted"/>
<dbReference type="AlphaFoldDB" id="A0A1I2H9I6"/>
<organism evidence="1 2">
    <name type="scientific">Spirosoma endophyticum</name>
    <dbReference type="NCBI Taxonomy" id="662367"/>
    <lineage>
        <taxon>Bacteria</taxon>
        <taxon>Pseudomonadati</taxon>
        <taxon>Bacteroidota</taxon>
        <taxon>Cytophagia</taxon>
        <taxon>Cytophagales</taxon>
        <taxon>Cytophagaceae</taxon>
        <taxon>Spirosoma</taxon>
    </lineage>
</organism>
<dbReference type="EMBL" id="FOLQ01000039">
    <property type="protein sequence ID" value="SFF26129.1"/>
    <property type="molecule type" value="Genomic_DNA"/>
</dbReference>
<gene>
    <name evidence="1" type="ORF">SAMN05216167_13926</name>
</gene>
<name>A0A1I2H9I6_9BACT</name>
<reference evidence="1 2" key="1">
    <citation type="submission" date="2016-10" db="EMBL/GenBank/DDBJ databases">
        <authorList>
            <person name="de Groot N.N."/>
        </authorList>
    </citation>
    <scope>NUCLEOTIDE SEQUENCE [LARGE SCALE GENOMIC DNA]</scope>
    <source>
        <strain evidence="1 2">DSM 26130</strain>
    </source>
</reference>
<keyword evidence="2" id="KW-1185">Reference proteome</keyword>